<accession>A0ABQ3ZCA1</accession>
<dbReference type="RefSeq" id="WP_203735275.1">
    <property type="nucleotide sequence ID" value="NZ_BAAATX010000040.1"/>
</dbReference>
<name>A0ABQ3ZCA1_9ACTN</name>
<dbReference type="InterPro" id="IPR012597">
    <property type="entry name" value="Pheromone"/>
</dbReference>
<organism evidence="3 4">
    <name type="scientific">Paractinoplanes durhamensis</name>
    <dbReference type="NCBI Taxonomy" id="113563"/>
    <lineage>
        <taxon>Bacteria</taxon>
        <taxon>Bacillati</taxon>
        <taxon>Actinomycetota</taxon>
        <taxon>Actinomycetes</taxon>
        <taxon>Micromonosporales</taxon>
        <taxon>Micromonosporaceae</taxon>
        <taxon>Paractinoplanes</taxon>
    </lineage>
</organism>
<feature type="chain" id="PRO_5046580918" evidence="2">
    <location>
        <begin position="24"/>
        <end position="146"/>
    </location>
</feature>
<keyword evidence="2" id="KW-0732">Signal</keyword>
<feature type="compositionally biased region" description="Pro residues" evidence="1">
    <location>
        <begin position="20"/>
        <end position="30"/>
    </location>
</feature>
<protein>
    <submittedName>
        <fullName evidence="3">Uncharacterized protein</fullName>
    </submittedName>
</protein>
<feature type="region of interest" description="Disordered" evidence="1">
    <location>
        <begin position="90"/>
        <end position="109"/>
    </location>
</feature>
<comment type="caution">
    <text evidence="3">The sequence shown here is derived from an EMBL/GenBank/DDBJ whole genome shotgun (WGS) entry which is preliminary data.</text>
</comment>
<dbReference type="EMBL" id="BOML01000081">
    <property type="protein sequence ID" value="GIE07432.1"/>
    <property type="molecule type" value="Genomic_DNA"/>
</dbReference>
<dbReference type="Pfam" id="PF08015">
    <property type="entry name" value="Pheromone"/>
    <property type="match status" value="1"/>
</dbReference>
<evidence type="ECO:0000256" key="1">
    <source>
        <dbReference type="SAM" id="MobiDB-lite"/>
    </source>
</evidence>
<dbReference type="PROSITE" id="PS51257">
    <property type="entry name" value="PROKAR_LIPOPROTEIN"/>
    <property type="match status" value="1"/>
</dbReference>
<feature type="signal peptide" evidence="2">
    <location>
        <begin position="1"/>
        <end position="23"/>
    </location>
</feature>
<proteinExistence type="predicted"/>
<feature type="region of interest" description="Disordered" evidence="1">
    <location>
        <begin position="19"/>
        <end position="39"/>
    </location>
</feature>
<evidence type="ECO:0000313" key="3">
    <source>
        <dbReference type="EMBL" id="GIE07432.1"/>
    </source>
</evidence>
<reference evidence="3 4" key="1">
    <citation type="submission" date="2021-01" db="EMBL/GenBank/DDBJ databases">
        <title>Whole genome shotgun sequence of Actinoplanes durhamensis NBRC 14914.</title>
        <authorList>
            <person name="Komaki H."/>
            <person name="Tamura T."/>
        </authorList>
    </citation>
    <scope>NUCLEOTIDE SEQUENCE [LARGE SCALE GENOMIC DNA]</scope>
    <source>
        <strain evidence="3 4">NBRC 14914</strain>
    </source>
</reference>
<sequence>MRRRTASLLLLALVAGCSSPPSPAPTPAPTTPQSCPATADLPADAERQGVGDGVTLWALFFGNRVTAGREMKIVWRMTGAGNLTMTATGPDGSTVSPSWGPEPHGGSSYNRPGEEWGTGWVFPVAGCWTISASRSPGQAHLTLRVA</sequence>
<dbReference type="Proteomes" id="UP000637628">
    <property type="component" value="Unassembled WGS sequence"/>
</dbReference>
<keyword evidence="4" id="KW-1185">Reference proteome</keyword>
<gene>
    <name evidence="3" type="ORF">Adu01nite_87820</name>
</gene>
<evidence type="ECO:0000256" key="2">
    <source>
        <dbReference type="SAM" id="SignalP"/>
    </source>
</evidence>
<evidence type="ECO:0000313" key="4">
    <source>
        <dbReference type="Proteomes" id="UP000637628"/>
    </source>
</evidence>